<reference evidence="4 5" key="1">
    <citation type="submission" date="2020-12" db="EMBL/GenBank/DDBJ databases">
        <title>YIM B01967 draft genome.</title>
        <authorList>
            <person name="Yan X."/>
        </authorList>
    </citation>
    <scope>NUCLEOTIDE SEQUENCE [LARGE SCALE GENOMIC DNA]</scope>
    <source>
        <strain evidence="4 5">YIM B01967</strain>
    </source>
</reference>
<dbReference type="InterPro" id="IPR000086">
    <property type="entry name" value="NUDIX_hydrolase_dom"/>
</dbReference>
<dbReference type="PROSITE" id="PS51462">
    <property type="entry name" value="NUDIX"/>
    <property type="match status" value="1"/>
</dbReference>
<gene>
    <name evidence="4" type="ORF">JFL43_21385</name>
</gene>
<dbReference type="RefSeq" id="WP_200750619.1">
    <property type="nucleotide sequence ID" value="NZ_JAEOAH010000062.1"/>
</dbReference>
<keyword evidence="5" id="KW-1185">Reference proteome</keyword>
<dbReference type="PANTHER" id="PTHR43046:SF14">
    <property type="entry name" value="MUTT_NUDIX FAMILY PROTEIN"/>
    <property type="match status" value="1"/>
</dbReference>
<feature type="domain" description="Nudix hydrolase" evidence="3">
    <location>
        <begin position="3"/>
        <end position="142"/>
    </location>
</feature>
<evidence type="ECO:0000313" key="5">
    <source>
        <dbReference type="Proteomes" id="UP000618943"/>
    </source>
</evidence>
<dbReference type="Gene3D" id="3.90.79.10">
    <property type="entry name" value="Nucleoside Triphosphate Pyrophosphohydrolase"/>
    <property type="match status" value="1"/>
</dbReference>
<comment type="cofactor">
    <cofactor evidence="1">
        <name>Mg(2+)</name>
        <dbReference type="ChEBI" id="CHEBI:18420"/>
    </cofactor>
</comment>
<evidence type="ECO:0000259" key="3">
    <source>
        <dbReference type="PROSITE" id="PS51462"/>
    </source>
</evidence>
<accession>A0ABS1HD10</accession>
<sequence length="155" mass="18174">MLQIRNSAKAIIFKDSKVLLTKHHYMDGFFYIFPGGGQEHGETLREAVVRECLEEVDEKVVVKQLLHIREYIGKNHEYAEIHGKVHQIEFYFICELVNDTKEQKNPSNPDSHQVGIEWIDVENLKDYRVYPKSIRKYIIDYSNGISRSVYLGDNN</sequence>
<proteinExistence type="predicted"/>
<evidence type="ECO:0000256" key="2">
    <source>
        <dbReference type="ARBA" id="ARBA00022801"/>
    </source>
</evidence>
<protein>
    <submittedName>
        <fullName evidence="4">NUDIX domain-containing protein</fullName>
    </submittedName>
</protein>
<dbReference type="InterPro" id="IPR015797">
    <property type="entry name" value="NUDIX_hydrolase-like_dom_sf"/>
</dbReference>
<dbReference type="SUPFAM" id="SSF55811">
    <property type="entry name" value="Nudix"/>
    <property type="match status" value="1"/>
</dbReference>
<evidence type="ECO:0000256" key="1">
    <source>
        <dbReference type="ARBA" id="ARBA00001946"/>
    </source>
</evidence>
<dbReference type="EMBL" id="JAEOAH010000062">
    <property type="protein sequence ID" value="MBK3497330.1"/>
    <property type="molecule type" value="Genomic_DNA"/>
</dbReference>
<keyword evidence="2" id="KW-0378">Hydrolase</keyword>
<comment type="caution">
    <text evidence="4">The sequence shown here is derived from an EMBL/GenBank/DDBJ whole genome shotgun (WGS) entry which is preliminary data.</text>
</comment>
<dbReference type="Proteomes" id="UP000618943">
    <property type="component" value="Unassembled WGS sequence"/>
</dbReference>
<dbReference type="CDD" id="cd18880">
    <property type="entry name" value="NUDIX_ADPRase"/>
    <property type="match status" value="1"/>
</dbReference>
<name>A0ABS1HD10_9BACL</name>
<evidence type="ECO:0000313" key="4">
    <source>
        <dbReference type="EMBL" id="MBK3497330.1"/>
    </source>
</evidence>
<organism evidence="4 5">
    <name type="scientific">Viridibacillus soli</name>
    <dbReference type="NCBI Taxonomy" id="2798301"/>
    <lineage>
        <taxon>Bacteria</taxon>
        <taxon>Bacillati</taxon>
        <taxon>Bacillota</taxon>
        <taxon>Bacilli</taxon>
        <taxon>Bacillales</taxon>
        <taxon>Caryophanaceae</taxon>
        <taxon>Viridibacillus</taxon>
    </lineage>
</organism>
<dbReference type="PANTHER" id="PTHR43046">
    <property type="entry name" value="GDP-MANNOSE MANNOSYL HYDROLASE"/>
    <property type="match status" value="1"/>
</dbReference>
<dbReference type="Pfam" id="PF00293">
    <property type="entry name" value="NUDIX"/>
    <property type="match status" value="1"/>
</dbReference>